<dbReference type="FunFam" id="2.170.130.10:FF:000008">
    <property type="entry name" value="SusC/RagA family TonB-linked outer membrane protein"/>
    <property type="match status" value="1"/>
</dbReference>
<comment type="subcellular location">
    <subcellularLocation>
        <location evidence="1 8">Cell outer membrane</location>
        <topology evidence="1 8">Multi-pass membrane protein</topology>
    </subcellularLocation>
</comment>
<dbReference type="SUPFAM" id="SSF49464">
    <property type="entry name" value="Carboxypeptidase regulatory domain-like"/>
    <property type="match status" value="1"/>
</dbReference>
<sequence length="1176" mass="129671">MKKKAERCDLQSRRIRNILRIMKISVFLFLVTVTSVFANGSYSQNKKMTLNMTNVKLGSVLDAIEEKSEFYFLINKDLIDENSIVSINVTKTKISNILDLLLNKNKIEYVIQDKQIVFIKRELQKMKGVTNQGVTTSDLSVNLETSLVNIKTVQNKIRGKVTDANGVALPGVNVIVKGTSIGAQTDFDGDYSLNVPSDSTILVFSYLGFKTQEVEIANKTLVNISLIEDIAKLEEIVVVGYGGVKRSDLTGSVSSVTQKDIQEIPTNTISNLLQGRAAGVQVTTGDGAPGGGINIRIRGNSTITGSTEPLYIIDGFPVNSDNDDLYVGGGFNEGGDDNKVRANALSFINPADIESIEILKDAAATAIYGSRGSNGVVLITTKGGAIGKTKVSVNYSTGAQTVIKKITTLDGPAWVAGLTEAEINNNIAPADVRYNGSDEFHPLAQNAETHNWQDILYRTALIQDVSVTFSGGTDKTKYFLSGKYYDAEGIMVGSNYEDMQARFNLDQEVGFLNLKSNFLVSHNINNRVPAGAGFNYNVVREALSFSPAINPDWFNDAAGLWYTDPKTSGPNVYTNPLRIIEGIHDEIATNRLLGNVQMDLKLHKTLKLTGSYGIDYSNATRDTYIDRTLTFSGTPNNNGTARINNVISTRTNANTYLTYNQSFGEHNLNGIVGVERVKQVNEFLNVSISDFLADDLRTDNIGGGNSELLGASNGKRQWQTEGYFGRLNYDYQGKYYISLNARYDGSSVFGKNNKWAFFPSLALAWKPTKENFLQNQNVISDFKIRGSIGQTGNGNIDAYSSLGVWSIGPNRYSYGNGELVNGASLSRIQNDNLKWETTTQYNIGFDARFLNGKLGLTFDYYLKDTDDLILDVVIPKSSGFKSSRQNLGALRNSGVELAADYAVFRSKNFSWDVNANATFMSSEATDVGEGTTIDPNTNEPYIEVSEWQRRGGLRLYEGKPAGQIYGFVTEGVFDNQEQADNWPVDMDSNRNNNKAGYWIYKDINGDGIITDDDQQSLGTGQPKMIFGFTHRLKYKALDLSLFFQGTTGGKVVMFYPGDSDDPFYSDFWTPENQDAQVARRGDNGFRHNRFHSRDVQNGNYLRLKNVRLGYTVPTKSISFLSGLNLYMNISNLFTITGYKGYDPDVSSGGTVPFSQGFDTGVYPKAKTFTFGLNANF</sequence>
<dbReference type="OrthoDB" id="9760494at2"/>
<dbReference type="EMBL" id="CP025791">
    <property type="protein sequence ID" value="AUP77420.1"/>
    <property type="molecule type" value="Genomic_DNA"/>
</dbReference>
<evidence type="ECO:0000256" key="4">
    <source>
        <dbReference type="ARBA" id="ARBA00022692"/>
    </source>
</evidence>
<dbReference type="AlphaFoldDB" id="A0A2K9PK44"/>
<evidence type="ECO:0000256" key="7">
    <source>
        <dbReference type="ARBA" id="ARBA00023237"/>
    </source>
</evidence>
<dbReference type="Proteomes" id="UP000235826">
    <property type="component" value="Chromosome"/>
</dbReference>
<name>A0A2K9PK44_9FLAO</name>
<feature type="domain" description="TonB-dependent receptor plug" evidence="12">
    <location>
        <begin position="246"/>
        <end position="376"/>
    </location>
</feature>
<feature type="domain" description="TonB-dependent receptor-like beta-barrel" evidence="11">
    <location>
        <begin position="545"/>
        <end position="1003"/>
    </location>
</feature>
<dbReference type="InterPro" id="IPR023996">
    <property type="entry name" value="TonB-dep_OMP_SusC/RagA"/>
</dbReference>
<dbReference type="InterPro" id="IPR023997">
    <property type="entry name" value="TonB-dep_OMP_SusC/RagA_CS"/>
</dbReference>
<dbReference type="InterPro" id="IPR037066">
    <property type="entry name" value="Plug_dom_sf"/>
</dbReference>
<feature type="transmembrane region" description="Helical" evidence="10">
    <location>
        <begin position="21"/>
        <end position="42"/>
    </location>
</feature>
<dbReference type="NCBIfam" id="TIGR04057">
    <property type="entry name" value="SusC_RagA_signa"/>
    <property type="match status" value="1"/>
</dbReference>
<keyword evidence="6 8" id="KW-0472">Membrane</keyword>
<keyword evidence="7 8" id="KW-0998">Cell outer membrane</keyword>
<dbReference type="InterPro" id="IPR039426">
    <property type="entry name" value="TonB-dep_rcpt-like"/>
</dbReference>
<evidence type="ECO:0000256" key="1">
    <source>
        <dbReference type="ARBA" id="ARBA00004571"/>
    </source>
</evidence>
<dbReference type="PROSITE" id="PS52016">
    <property type="entry name" value="TONB_DEPENDENT_REC_3"/>
    <property type="match status" value="1"/>
</dbReference>
<dbReference type="Gene3D" id="2.40.170.20">
    <property type="entry name" value="TonB-dependent receptor, beta-barrel domain"/>
    <property type="match status" value="1"/>
</dbReference>
<keyword evidence="3 8" id="KW-1134">Transmembrane beta strand</keyword>
<evidence type="ECO:0000256" key="6">
    <source>
        <dbReference type="ARBA" id="ARBA00023136"/>
    </source>
</evidence>
<evidence type="ECO:0000256" key="3">
    <source>
        <dbReference type="ARBA" id="ARBA00022452"/>
    </source>
</evidence>
<dbReference type="KEGG" id="fek:C1H87_01265"/>
<keyword evidence="4 8" id="KW-0812">Transmembrane</keyword>
<evidence type="ECO:0000259" key="11">
    <source>
        <dbReference type="Pfam" id="PF00593"/>
    </source>
</evidence>
<evidence type="ECO:0000256" key="9">
    <source>
        <dbReference type="RuleBase" id="RU003357"/>
    </source>
</evidence>
<dbReference type="InterPro" id="IPR000531">
    <property type="entry name" value="Beta-barrel_TonB"/>
</dbReference>
<dbReference type="InterPro" id="IPR012910">
    <property type="entry name" value="Plug_dom"/>
</dbReference>
<evidence type="ECO:0000259" key="12">
    <source>
        <dbReference type="Pfam" id="PF07715"/>
    </source>
</evidence>
<dbReference type="Pfam" id="PF13715">
    <property type="entry name" value="CarbopepD_reg_2"/>
    <property type="match status" value="1"/>
</dbReference>
<proteinExistence type="inferred from homology"/>
<dbReference type="SUPFAM" id="SSF56935">
    <property type="entry name" value="Porins"/>
    <property type="match status" value="1"/>
</dbReference>
<accession>A0A2K9PK44</accession>
<dbReference type="InterPro" id="IPR036942">
    <property type="entry name" value="Beta-barrel_TonB_sf"/>
</dbReference>
<dbReference type="NCBIfam" id="TIGR04056">
    <property type="entry name" value="OMP_RagA_SusC"/>
    <property type="match status" value="1"/>
</dbReference>
<organism evidence="13 14">
    <name type="scientific">Flavivirga eckloniae</name>
    <dbReference type="NCBI Taxonomy" id="1803846"/>
    <lineage>
        <taxon>Bacteria</taxon>
        <taxon>Pseudomonadati</taxon>
        <taxon>Bacteroidota</taxon>
        <taxon>Flavobacteriia</taxon>
        <taxon>Flavobacteriales</taxon>
        <taxon>Flavobacteriaceae</taxon>
        <taxon>Flavivirga</taxon>
    </lineage>
</organism>
<protein>
    <recommendedName>
        <fullName evidence="15">SusC/RagA family TonB-linked outer membrane protein</fullName>
    </recommendedName>
</protein>
<keyword evidence="14" id="KW-1185">Reference proteome</keyword>
<keyword evidence="2 8" id="KW-0813">Transport</keyword>
<evidence type="ECO:0000256" key="10">
    <source>
        <dbReference type="SAM" id="Phobius"/>
    </source>
</evidence>
<dbReference type="GO" id="GO:0009279">
    <property type="term" value="C:cell outer membrane"/>
    <property type="evidence" value="ECO:0007669"/>
    <property type="project" value="UniProtKB-SubCell"/>
</dbReference>
<dbReference type="Gene3D" id="2.60.40.1120">
    <property type="entry name" value="Carboxypeptidase-like, regulatory domain"/>
    <property type="match status" value="1"/>
</dbReference>
<evidence type="ECO:0000313" key="13">
    <source>
        <dbReference type="EMBL" id="AUP77420.1"/>
    </source>
</evidence>
<evidence type="ECO:0000256" key="2">
    <source>
        <dbReference type="ARBA" id="ARBA00022448"/>
    </source>
</evidence>
<keyword evidence="10" id="KW-1133">Transmembrane helix</keyword>
<dbReference type="RefSeq" id="WP_102754080.1">
    <property type="nucleotide sequence ID" value="NZ_CP025791.1"/>
</dbReference>
<dbReference type="InterPro" id="IPR008969">
    <property type="entry name" value="CarboxyPept-like_regulatory"/>
</dbReference>
<dbReference type="Gene3D" id="2.170.130.10">
    <property type="entry name" value="TonB-dependent receptor, plug domain"/>
    <property type="match status" value="1"/>
</dbReference>
<comment type="similarity">
    <text evidence="8 9">Belongs to the TonB-dependent receptor family.</text>
</comment>
<keyword evidence="5 9" id="KW-0798">TonB box</keyword>
<evidence type="ECO:0000256" key="5">
    <source>
        <dbReference type="ARBA" id="ARBA00023077"/>
    </source>
</evidence>
<gene>
    <name evidence="13" type="ORF">C1H87_01265</name>
</gene>
<evidence type="ECO:0000256" key="8">
    <source>
        <dbReference type="PROSITE-ProRule" id="PRU01360"/>
    </source>
</evidence>
<evidence type="ECO:0008006" key="15">
    <source>
        <dbReference type="Google" id="ProtNLM"/>
    </source>
</evidence>
<dbReference type="Pfam" id="PF07715">
    <property type="entry name" value="Plug"/>
    <property type="match status" value="1"/>
</dbReference>
<reference evidence="13 14" key="1">
    <citation type="submission" date="2018-01" db="EMBL/GenBank/DDBJ databases">
        <title>Complete genome sequence of Flavivirga eckloniae ECD14 isolated from seaweed Ecklonia cava.</title>
        <authorList>
            <person name="Lee J.H."/>
            <person name="Baik K.S."/>
            <person name="Seong C.N."/>
        </authorList>
    </citation>
    <scope>NUCLEOTIDE SEQUENCE [LARGE SCALE GENOMIC DNA]</scope>
    <source>
        <strain evidence="13 14">ECD14</strain>
    </source>
</reference>
<dbReference type="Pfam" id="PF00593">
    <property type="entry name" value="TonB_dep_Rec_b-barrel"/>
    <property type="match status" value="1"/>
</dbReference>
<evidence type="ECO:0000313" key="14">
    <source>
        <dbReference type="Proteomes" id="UP000235826"/>
    </source>
</evidence>